<keyword evidence="3" id="KW-1185">Reference proteome</keyword>
<name>A0A1I6MR50_9BACT</name>
<dbReference type="Gene3D" id="2.30.30.140">
    <property type="match status" value="1"/>
</dbReference>
<evidence type="ECO:0000256" key="1">
    <source>
        <dbReference type="ARBA" id="ARBA00006018"/>
    </source>
</evidence>
<dbReference type="GO" id="GO:0005506">
    <property type="term" value="F:iron ion binding"/>
    <property type="evidence" value="ECO:0007669"/>
    <property type="project" value="TreeGrafter"/>
</dbReference>
<dbReference type="GO" id="GO:1902670">
    <property type="term" value="F:carbon dioxide binding"/>
    <property type="evidence" value="ECO:0007669"/>
    <property type="project" value="TreeGrafter"/>
</dbReference>
<dbReference type="RefSeq" id="WP_089840850.1">
    <property type="nucleotide sequence ID" value="NZ_FOZL01000001.1"/>
</dbReference>
<dbReference type="NCBIfam" id="TIGR00074">
    <property type="entry name" value="hypC_hupF"/>
    <property type="match status" value="1"/>
</dbReference>
<dbReference type="InterPro" id="IPR001109">
    <property type="entry name" value="Hydrogenase_HupF/HypC"/>
</dbReference>
<dbReference type="SUPFAM" id="SSF159127">
    <property type="entry name" value="HupF/HypC-like"/>
    <property type="match status" value="1"/>
</dbReference>
<dbReference type="STRING" id="474950.SAMN05421771_3372"/>
<dbReference type="Proteomes" id="UP000199024">
    <property type="component" value="Unassembled WGS sequence"/>
</dbReference>
<protein>
    <submittedName>
        <fullName evidence="2">Hydrogenase expression/formation protein HypC</fullName>
    </submittedName>
</protein>
<dbReference type="PANTHER" id="PTHR35177">
    <property type="entry name" value="HYDROGENASE MATURATION FACTOR HYBG"/>
    <property type="match status" value="1"/>
</dbReference>
<gene>
    <name evidence="2" type="ORF">SAMN05421771_3372</name>
</gene>
<dbReference type="PROSITE" id="PS01097">
    <property type="entry name" value="HUPF_HYPC"/>
    <property type="match status" value="1"/>
</dbReference>
<comment type="similarity">
    <text evidence="1">Belongs to the HupF/HypC family.</text>
</comment>
<dbReference type="EMBL" id="FOZL01000001">
    <property type="protein sequence ID" value="SFS18185.1"/>
    <property type="molecule type" value="Genomic_DNA"/>
</dbReference>
<dbReference type="AlphaFoldDB" id="A0A1I6MR50"/>
<dbReference type="PANTHER" id="PTHR35177:SF2">
    <property type="entry name" value="HYDROGENASE MATURATION FACTOR HYBG"/>
    <property type="match status" value="1"/>
</dbReference>
<sequence length="85" mass="9330">MCLAVPGKILTILVDPHFGLRRGKVDFGGIRKEVSLDYTPDACVGDYVMVHVGFALSVVDEAEANYVFDALKEMDLLEELEVIAT</sequence>
<dbReference type="GO" id="GO:0051604">
    <property type="term" value="P:protein maturation"/>
    <property type="evidence" value="ECO:0007669"/>
    <property type="project" value="TreeGrafter"/>
</dbReference>
<dbReference type="InterPro" id="IPR019812">
    <property type="entry name" value="Hydgase_assmbl_chp_CS"/>
</dbReference>
<accession>A0A1I6MR50</accession>
<evidence type="ECO:0000313" key="2">
    <source>
        <dbReference type="EMBL" id="SFS18185.1"/>
    </source>
</evidence>
<organism evidence="2 3">
    <name type="scientific">Granulicella pectinivorans</name>
    <dbReference type="NCBI Taxonomy" id="474950"/>
    <lineage>
        <taxon>Bacteria</taxon>
        <taxon>Pseudomonadati</taxon>
        <taxon>Acidobacteriota</taxon>
        <taxon>Terriglobia</taxon>
        <taxon>Terriglobales</taxon>
        <taxon>Acidobacteriaceae</taxon>
        <taxon>Granulicella</taxon>
    </lineage>
</organism>
<dbReference type="PRINTS" id="PR00445">
    <property type="entry name" value="HUPFHYPC"/>
</dbReference>
<dbReference type="OrthoDB" id="9806017at2"/>
<reference evidence="2 3" key="1">
    <citation type="submission" date="2016-10" db="EMBL/GenBank/DDBJ databases">
        <authorList>
            <person name="de Groot N.N."/>
        </authorList>
    </citation>
    <scope>NUCLEOTIDE SEQUENCE [LARGE SCALE GENOMIC DNA]</scope>
    <source>
        <strain evidence="2 3">DSM 21001</strain>
    </source>
</reference>
<evidence type="ECO:0000313" key="3">
    <source>
        <dbReference type="Proteomes" id="UP000199024"/>
    </source>
</evidence>
<dbReference type="FunFam" id="2.30.30.140:FF:000022">
    <property type="entry name" value="Hydrogenase assembly chaperone HybG"/>
    <property type="match status" value="1"/>
</dbReference>
<proteinExistence type="inferred from homology"/>
<dbReference type="Pfam" id="PF01455">
    <property type="entry name" value="HupF_HypC"/>
    <property type="match status" value="1"/>
</dbReference>